<gene>
    <name evidence="21" type="ORF">SAMN05421540_10458</name>
</gene>
<keyword evidence="5" id="KW-1003">Cell membrane</keyword>
<keyword evidence="11" id="KW-0133">Cell shape</keyword>
<dbReference type="GO" id="GO:0009002">
    <property type="term" value="F:serine-type D-Ala-D-Ala carboxypeptidase activity"/>
    <property type="evidence" value="ECO:0007669"/>
    <property type="project" value="UniProtKB-EC"/>
</dbReference>
<keyword evidence="8" id="KW-0328">Glycosyltransferase</keyword>
<dbReference type="Pfam" id="PF00905">
    <property type="entry name" value="Transpeptidase"/>
    <property type="match status" value="1"/>
</dbReference>
<sequence length="759" mass="85984">MSKNKTKIKYLKIALRFILLIAIVFIGFFASIYLGLFGKLASEKELADFNQVQASKFIDRNDQTFAKIYELNRESISIDALPQHLLDALIATEDARFYEHSGIDTRSLMRVLFKTILAGDESSGGGSTITLQLAKNLFGRKDYAFLSLPINKTKEAIVAQRIEDAYTKREILELYLNTVPFSGNTYGIESASQKFFNKSAADLQLPEAAILVGTLKANHSYNPRLFPERSQLRRDVVITQMLKYEMISKQEADAVMVESLEIDYSKNTSKNSYYLKEYLVDQTQEILDSINAKDDEDFQLKKDGLIVKTTIDAGIQDILESNLKEHLKKIQSQFESQYASNKPWENPAIWKPELRRSKAYQKLIKNKSEDEVLKELSKKRKTEFYDGEQYQVVTASTIDSIQHHLKFLNAASLSIDPHSGDILAYVGGLDQNLSQYDFIRYAKRQVGSTFKPIVYASALNQGLEPCDYLSAKEISYKNYDNWKPKNASKKDEIDPHLNYSLKSALTQSLNVVSVKVLEEAGIQNTINFAKKLKIKSVIKPEPSMALGAVNMNIKELALAYSGFVADEIPNRLNLIKSISTIDGKVIYEAPKTHHSENPLDEFKRLQMLAMLQNVVKAGTGRAITYTYGLRQAIAGKTGTTQDNKDGWFVGVTPHYINVNWVGHNNQKIGFKTTRLGQGAVSALPIFAKSYAEMINNSEYNAMTRAKFKGLNQNILKSLACEDTKRDGFFKRLFSNKKDEKEFESKKEEEKKKKKFLGIF</sequence>
<dbReference type="GO" id="GO:0005886">
    <property type="term" value="C:plasma membrane"/>
    <property type="evidence" value="ECO:0007669"/>
    <property type="project" value="UniProtKB-SubCell"/>
</dbReference>
<dbReference type="GO" id="GO:0009252">
    <property type="term" value="P:peptidoglycan biosynthetic process"/>
    <property type="evidence" value="ECO:0007669"/>
    <property type="project" value="UniProtKB-KW"/>
</dbReference>
<dbReference type="EMBL" id="FNQF01000004">
    <property type="protein sequence ID" value="SEA22310.1"/>
    <property type="molecule type" value="Genomic_DNA"/>
</dbReference>
<evidence type="ECO:0000256" key="18">
    <source>
        <dbReference type="SAM" id="Phobius"/>
    </source>
</evidence>
<name>A0A1H3ZF62_9FLAO</name>
<dbReference type="GO" id="GO:0008360">
    <property type="term" value="P:regulation of cell shape"/>
    <property type="evidence" value="ECO:0007669"/>
    <property type="project" value="UniProtKB-KW"/>
</dbReference>
<evidence type="ECO:0000256" key="9">
    <source>
        <dbReference type="ARBA" id="ARBA00022679"/>
    </source>
</evidence>
<evidence type="ECO:0000256" key="17">
    <source>
        <dbReference type="ARBA" id="ARBA00049902"/>
    </source>
</evidence>
<evidence type="ECO:0000313" key="22">
    <source>
        <dbReference type="Proteomes" id="UP000198820"/>
    </source>
</evidence>
<dbReference type="Pfam" id="PF00912">
    <property type="entry name" value="Transgly"/>
    <property type="match status" value="1"/>
</dbReference>
<dbReference type="PANTHER" id="PTHR32282:SF11">
    <property type="entry name" value="PENICILLIN-BINDING PROTEIN 1B"/>
    <property type="match status" value="1"/>
</dbReference>
<evidence type="ECO:0000256" key="16">
    <source>
        <dbReference type="ARBA" id="ARBA00034000"/>
    </source>
</evidence>
<organism evidence="21 22">
    <name type="scientific">Psychroflexus halocasei</name>
    <dbReference type="NCBI Taxonomy" id="908615"/>
    <lineage>
        <taxon>Bacteria</taxon>
        <taxon>Pseudomonadati</taxon>
        <taxon>Bacteroidota</taxon>
        <taxon>Flavobacteriia</taxon>
        <taxon>Flavobacteriales</taxon>
        <taxon>Flavobacteriaceae</taxon>
        <taxon>Psychroflexus</taxon>
    </lineage>
</organism>
<dbReference type="InterPro" id="IPR001460">
    <property type="entry name" value="PCN-bd_Tpept"/>
</dbReference>
<keyword evidence="15" id="KW-0961">Cell wall biogenesis/degradation</keyword>
<reference evidence="21 22" key="1">
    <citation type="submission" date="2016-10" db="EMBL/GenBank/DDBJ databases">
        <authorList>
            <person name="de Groot N.N."/>
        </authorList>
    </citation>
    <scope>NUCLEOTIDE SEQUENCE [LARGE SCALE GENOMIC DNA]</scope>
    <source>
        <strain evidence="21 22">DSM 23581</strain>
    </source>
</reference>
<dbReference type="RefSeq" id="WP_093241356.1">
    <property type="nucleotide sequence ID" value="NZ_FNQF01000004.1"/>
</dbReference>
<dbReference type="GO" id="GO:0006508">
    <property type="term" value="P:proteolysis"/>
    <property type="evidence" value="ECO:0007669"/>
    <property type="project" value="UniProtKB-KW"/>
</dbReference>
<evidence type="ECO:0000256" key="5">
    <source>
        <dbReference type="ARBA" id="ARBA00022475"/>
    </source>
</evidence>
<dbReference type="GO" id="GO:0071555">
    <property type="term" value="P:cell wall organization"/>
    <property type="evidence" value="ECO:0007669"/>
    <property type="project" value="UniProtKB-KW"/>
</dbReference>
<feature type="transmembrane region" description="Helical" evidence="18">
    <location>
        <begin position="13"/>
        <end position="36"/>
    </location>
</feature>
<evidence type="ECO:0000256" key="15">
    <source>
        <dbReference type="ARBA" id="ARBA00023316"/>
    </source>
</evidence>
<feature type="domain" description="Penicillin-binding protein transpeptidase" evidence="19">
    <location>
        <begin position="415"/>
        <end position="660"/>
    </location>
</feature>
<comment type="pathway">
    <text evidence="2">Cell wall biogenesis; peptidoglycan biosynthesis.</text>
</comment>
<dbReference type="GO" id="GO:0030288">
    <property type="term" value="C:outer membrane-bounded periplasmic space"/>
    <property type="evidence" value="ECO:0007669"/>
    <property type="project" value="TreeGrafter"/>
</dbReference>
<dbReference type="InterPro" id="IPR050396">
    <property type="entry name" value="Glycosyltr_51/Transpeptidase"/>
</dbReference>
<dbReference type="InterPro" id="IPR036950">
    <property type="entry name" value="PBP_transglycosylase"/>
</dbReference>
<comment type="subcellular location">
    <subcellularLocation>
        <location evidence="1">Cell membrane</location>
    </subcellularLocation>
</comment>
<comment type="catalytic activity">
    <reaction evidence="16">
        <text>Preferential cleavage: (Ac)2-L-Lys-D-Ala-|-D-Ala. Also transpeptidation of peptidyl-alanyl moieties that are N-acyl substituents of D-alanine.</text>
        <dbReference type="EC" id="3.4.16.4"/>
    </reaction>
</comment>
<evidence type="ECO:0000256" key="14">
    <source>
        <dbReference type="ARBA" id="ARBA00023268"/>
    </source>
</evidence>
<evidence type="ECO:0000256" key="13">
    <source>
        <dbReference type="ARBA" id="ARBA00023136"/>
    </source>
</evidence>
<comment type="similarity">
    <text evidence="4">In the N-terminal section; belongs to the glycosyltransferase 51 family.</text>
</comment>
<comment type="catalytic activity">
    <reaction evidence="17">
        <text>[GlcNAc-(1-&gt;4)-Mur2Ac(oyl-L-Ala-gamma-D-Glu-L-Lys-D-Ala-D-Ala)](n)-di-trans,octa-cis-undecaprenyl diphosphate + beta-D-GlcNAc-(1-&gt;4)-Mur2Ac(oyl-L-Ala-gamma-D-Glu-L-Lys-D-Ala-D-Ala)-di-trans,octa-cis-undecaprenyl diphosphate = [GlcNAc-(1-&gt;4)-Mur2Ac(oyl-L-Ala-gamma-D-Glu-L-Lys-D-Ala-D-Ala)](n+1)-di-trans,octa-cis-undecaprenyl diphosphate + di-trans,octa-cis-undecaprenyl diphosphate + H(+)</text>
        <dbReference type="Rhea" id="RHEA:23708"/>
        <dbReference type="Rhea" id="RHEA-COMP:9602"/>
        <dbReference type="Rhea" id="RHEA-COMP:9603"/>
        <dbReference type="ChEBI" id="CHEBI:15378"/>
        <dbReference type="ChEBI" id="CHEBI:58405"/>
        <dbReference type="ChEBI" id="CHEBI:60033"/>
        <dbReference type="ChEBI" id="CHEBI:78435"/>
        <dbReference type="EC" id="2.4.99.28"/>
    </reaction>
</comment>
<evidence type="ECO:0000256" key="1">
    <source>
        <dbReference type="ARBA" id="ARBA00004236"/>
    </source>
</evidence>
<dbReference type="AlphaFoldDB" id="A0A1H3ZF62"/>
<dbReference type="InterPro" id="IPR001264">
    <property type="entry name" value="Glyco_trans_51"/>
</dbReference>
<dbReference type="GO" id="GO:0008955">
    <property type="term" value="F:peptidoglycan glycosyltransferase activity"/>
    <property type="evidence" value="ECO:0007669"/>
    <property type="project" value="UniProtKB-EC"/>
</dbReference>
<evidence type="ECO:0000256" key="7">
    <source>
        <dbReference type="ARBA" id="ARBA00022670"/>
    </source>
</evidence>
<keyword evidence="6" id="KW-0121">Carboxypeptidase</keyword>
<evidence type="ECO:0000259" key="20">
    <source>
        <dbReference type="Pfam" id="PF00912"/>
    </source>
</evidence>
<evidence type="ECO:0000256" key="4">
    <source>
        <dbReference type="ARBA" id="ARBA00007739"/>
    </source>
</evidence>
<keyword evidence="18" id="KW-0812">Transmembrane</keyword>
<dbReference type="Gene3D" id="3.40.710.10">
    <property type="entry name" value="DD-peptidase/beta-lactamase superfamily"/>
    <property type="match status" value="1"/>
</dbReference>
<proteinExistence type="inferred from homology"/>
<keyword evidence="10" id="KW-0378">Hydrolase</keyword>
<comment type="similarity">
    <text evidence="3">In the C-terminal section; belongs to the transpeptidase family.</text>
</comment>
<keyword evidence="7" id="KW-0645">Protease</keyword>
<evidence type="ECO:0000256" key="3">
    <source>
        <dbReference type="ARBA" id="ARBA00007090"/>
    </source>
</evidence>
<evidence type="ECO:0000313" key="21">
    <source>
        <dbReference type="EMBL" id="SEA22310.1"/>
    </source>
</evidence>
<protein>
    <submittedName>
        <fullName evidence="21">Penicillin-binding protein 1A</fullName>
    </submittedName>
</protein>
<evidence type="ECO:0000256" key="12">
    <source>
        <dbReference type="ARBA" id="ARBA00022984"/>
    </source>
</evidence>
<evidence type="ECO:0000256" key="11">
    <source>
        <dbReference type="ARBA" id="ARBA00022960"/>
    </source>
</evidence>
<keyword evidence="9" id="KW-0808">Transferase</keyword>
<dbReference type="SUPFAM" id="SSF53955">
    <property type="entry name" value="Lysozyme-like"/>
    <property type="match status" value="1"/>
</dbReference>
<feature type="domain" description="Glycosyl transferase family 51" evidence="20">
    <location>
        <begin position="64"/>
        <end position="241"/>
    </location>
</feature>
<accession>A0A1H3ZF62</accession>
<dbReference type="SUPFAM" id="SSF56601">
    <property type="entry name" value="beta-lactamase/transpeptidase-like"/>
    <property type="match status" value="1"/>
</dbReference>
<evidence type="ECO:0000256" key="8">
    <source>
        <dbReference type="ARBA" id="ARBA00022676"/>
    </source>
</evidence>
<evidence type="ECO:0000256" key="10">
    <source>
        <dbReference type="ARBA" id="ARBA00022801"/>
    </source>
</evidence>
<dbReference type="PANTHER" id="PTHR32282">
    <property type="entry name" value="BINDING PROTEIN TRANSPEPTIDASE, PUTATIVE-RELATED"/>
    <property type="match status" value="1"/>
</dbReference>
<evidence type="ECO:0000259" key="19">
    <source>
        <dbReference type="Pfam" id="PF00905"/>
    </source>
</evidence>
<keyword evidence="22" id="KW-1185">Reference proteome</keyword>
<dbReference type="Proteomes" id="UP000198820">
    <property type="component" value="Unassembled WGS sequence"/>
</dbReference>
<evidence type="ECO:0000256" key="2">
    <source>
        <dbReference type="ARBA" id="ARBA00004752"/>
    </source>
</evidence>
<dbReference type="InterPro" id="IPR023346">
    <property type="entry name" value="Lysozyme-like_dom_sf"/>
</dbReference>
<dbReference type="Gene3D" id="1.10.3810.10">
    <property type="entry name" value="Biosynthetic peptidoglycan transglycosylase-like"/>
    <property type="match status" value="1"/>
</dbReference>
<dbReference type="InterPro" id="IPR012338">
    <property type="entry name" value="Beta-lactam/transpept-like"/>
</dbReference>
<keyword evidence="13 18" id="KW-0472">Membrane</keyword>
<keyword evidence="18" id="KW-1133">Transmembrane helix</keyword>
<keyword evidence="12" id="KW-0573">Peptidoglycan synthesis</keyword>
<evidence type="ECO:0000256" key="6">
    <source>
        <dbReference type="ARBA" id="ARBA00022645"/>
    </source>
</evidence>
<dbReference type="GO" id="GO:0008658">
    <property type="term" value="F:penicillin binding"/>
    <property type="evidence" value="ECO:0007669"/>
    <property type="project" value="InterPro"/>
</dbReference>
<dbReference type="STRING" id="908615.SAMN05421540_10458"/>
<keyword evidence="14" id="KW-0511">Multifunctional enzyme</keyword>